<dbReference type="Proteomes" id="UP000515561">
    <property type="component" value="Chromosome"/>
</dbReference>
<reference evidence="1 2" key="1">
    <citation type="journal article" date="2016" name="Int. J. Syst. Evol. Microbiol.">
        <title>Descriptions of Anaerotaenia torta gen. nov., sp. nov. and Anaerocolumna cellulosilytica gen. nov., sp. nov. isolated from a methanogenic reactor of cattle waste.</title>
        <authorList>
            <person name="Uek A."/>
            <person name="Ohtaki Y."/>
            <person name="Kaku N."/>
            <person name="Ueki K."/>
        </authorList>
    </citation>
    <scope>NUCLEOTIDE SEQUENCE [LARGE SCALE GENOMIC DNA]</scope>
    <source>
        <strain evidence="1 2">SN021</strain>
    </source>
</reference>
<keyword evidence="2" id="KW-1185">Reference proteome</keyword>
<dbReference type="EMBL" id="AP023367">
    <property type="protein sequence ID" value="BCJ93571.1"/>
    <property type="molecule type" value="Genomic_DNA"/>
</dbReference>
<dbReference type="KEGG" id="acel:acsn021_11400"/>
<evidence type="ECO:0000313" key="2">
    <source>
        <dbReference type="Proteomes" id="UP000515561"/>
    </source>
</evidence>
<organism evidence="1 2">
    <name type="scientific">Anaerocolumna cellulosilytica</name>
    <dbReference type="NCBI Taxonomy" id="433286"/>
    <lineage>
        <taxon>Bacteria</taxon>
        <taxon>Bacillati</taxon>
        <taxon>Bacillota</taxon>
        <taxon>Clostridia</taxon>
        <taxon>Lachnospirales</taxon>
        <taxon>Lachnospiraceae</taxon>
        <taxon>Anaerocolumna</taxon>
    </lineage>
</organism>
<dbReference type="AlphaFoldDB" id="A0A6S6R344"/>
<sequence>MQESKNKIIKLMLWAVAMLLVIAISMIITTLQKSKSQEENVIVYDGSEDNPYIEGVQ</sequence>
<dbReference type="RefSeq" id="WP_184090938.1">
    <property type="nucleotide sequence ID" value="NZ_AP023367.1"/>
</dbReference>
<proteinExistence type="predicted"/>
<name>A0A6S6R344_9FIRM</name>
<evidence type="ECO:0000313" key="1">
    <source>
        <dbReference type="EMBL" id="BCJ93571.1"/>
    </source>
</evidence>
<accession>A0A6S6R344</accession>
<gene>
    <name evidence="1" type="ORF">acsn021_11400</name>
</gene>
<protein>
    <submittedName>
        <fullName evidence="1">Uncharacterized protein</fullName>
    </submittedName>
</protein>